<evidence type="ECO:0000256" key="7">
    <source>
        <dbReference type="ARBA" id="ARBA00023012"/>
    </source>
</evidence>
<feature type="transmembrane region" description="Helical" evidence="8">
    <location>
        <begin position="9"/>
        <end position="36"/>
    </location>
</feature>
<dbReference type="InterPro" id="IPR036890">
    <property type="entry name" value="HATPase_C_sf"/>
</dbReference>
<dbReference type="GO" id="GO:0000155">
    <property type="term" value="F:phosphorelay sensor kinase activity"/>
    <property type="evidence" value="ECO:0007669"/>
    <property type="project" value="InterPro"/>
</dbReference>
<dbReference type="AlphaFoldDB" id="A0A367G7B8"/>
<dbReference type="CDD" id="cd06225">
    <property type="entry name" value="HAMP"/>
    <property type="match status" value="1"/>
</dbReference>
<dbReference type="PROSITE" id="PS50109">
    <property type="entry name" value="HIS_KIN"/>
    <property type="match status" value="1"/>
</dbReference>
<protein>
    <recommendedName>
        <fullName evidence="3">histidine kinase</fullName>
        <ecNumber evidence="3">2.7.13.3</ecNumber>
    </recommendedName>
</protein>
<dbReference type="InterPro" id="IPR003660">
    <property type="entry name" value="HAMP_dom"/>
</dbReference>
<keyword evidence="7" id="KW-0902">Two-component regulatory system</keyword>
<reference evidence="11 12" key="1">
    <citation type="submission" date="2018-02" db="EMBL/GenBank/DDBJ databases">
        <title>Complete genome sequencing of Faecalibacterium prausnitzii strains isolated from the human gut.</title>
        <authorList>
            <person name="Fitzgerald B.C."/>
            <person name="Shkoporov A.N."/>
            <person name="Ross P.R."/>
            <person name="Hill C."/>
        </authorList>
    </citation>
    <scope>NUCLEOTIDE SEQUENCE [LARGE SCALE GENOMIC DNA]</scope>
    <source>
        <strain evidence="11 12">APC942/31-1</strain>
    </source>
</reference>
<dbReference type="Pfam" id="PF00672">
    <property type="entry name" value="HAMP"/>
    <property type="match status" value="1"/>
</dbReference>
<comment type="subcellular location">
    <subcellularLocation>
        <location evidence="2">Membrane</location>
    </subcellularLocation>
</comment>
<dbReference type="GO" id="GO:0016036">
    <property type="term" value="P:cellular response to phosphate starvation"/>
    <property type="evidence" value="ECO:0007669"/>
    <property type="project" value="TreeGrafter"/>
</dbReference>
<dbReference type="SMART" id="SM00388">
    <property type="entry name" value="HisKA"/>
    <property type="match status" value="1"/>
</dbReference>
<dbReference type="SMART" id="SM00387">
    <property type="entry name" value="HATPase_c"/>
    <property type="match status" value="1"/>
</dbReference>
<keyword evidence="8" id="KW-0472">Membrane</keyword>
<keyword evidence="8" id="KW-0812">Transmembrane</keyword>
<dbReference type="Gene3D" id="1.10.287.130">
    <property type="match status" value="1"/>
</dbReference>
<dbReference type="InterPro" id="IPR036097">
    <property type="entry name" value="HisK_dim/P_sf"/>
</dbReference>
<evidence type="ECO:0000256" key="3">
    <source>
        <dbReference type="ARBA" id="ARBA00012438"/>
    </source>
</evidence>
<evidence type="ECO:0000313" key="11">
    <source>
        <dbReference type="EMBL" id="RCH45759.1"/>
    </source>
</evidence>
<dbReference type="PRINTS" id="PR00344">
    <property type="entry name" value="BCTRLSENSOR"/>
</dbReference>
<keyword evidence="5" id="KW-0808">Transferase</keyword>
<dbReference type="InterPro" id="IPR003661">
    <property type="entry name" value="HisK_dim/P_dom"/>
</dbReference>
<dbReference type="InterPro" id="IPR004358">
    <property type="entry name" value="Sig_transdc_His_kin-like_C"/>
</dbReference>
<dbReference type="Gene3D" id="6.10.340.10">
    <property type="match status" value="1"/>
</dbReference>
<dbReference type="Pfam" id="PF00512">
    <property type="entry name" value="HisKA"/>
    <property type="match status" value="1"/>
</dbReference>
<dbReference type="SUPFAM" id="SSF47384">
    <property type="entry name" value="Homodimeric domain of signal transducing histidine kinase"/>
    <property type="match status" value="1"/>
</dbReference>
<dbReference type="InterPro" id="IPR003594">
    <property type="entry name" value="HATPase_dom"/>
</dbReference>
<evidence type="ECO:0000256" key="2">
    <source>
        <dbReference type="ARBA" id="ARBA00004370"/>
    </source>
</evidence>
<dbReference type="SUPFAM" id="SSF158472">
    <property type="entry name" value="HAMP domain-like"/>
    <property type="match status" value="1"/>
</dbReference>
<evidence type="ECO:0000256" key="5">
    <source>
        <dbReference type="ARBA" id="ARBA00022679"/>
    </source>
</evidence>
<sequence length="472" mass="53035">MIKKNKSSLFIKIFIVTFLLTSLCCMITYGVISWLIPKTYSTTLDASLDSAVNSLLTEVENLTPMESGNLFDEFVINQNGVLIQLFDSLNREIELPSQNSMTFPVFVTGGVAIECADPAAYRATHSYIFTFADSDDVYTLTVAGSAQEVNLLKDTLGGIFIILLFVILLVAVLASIVYSHYVTRPVLRINRVSKRMAELDFSWRCEENRTDELGTLAHSLNEMSQKLSASMTDLKCANEKLQADIERERALEQAQLDFFSAVSHELKTPITVIKGQTEGMILNVGDYQNRNKYLVRSLEIINTMENMVQEILTVSRMKSSKVGLKKETIQFSDILKQKYALFEDLIIQKDIDWNENITPDLSVIGDKALIQKVINNLISNAISYSPEGSSIYLTAFAEDGTVQFLLENTGIHIPDLEIPKLFDAFYRVEHSRNKKTGGSGLGLYIVKTILEQHQAEYSITNTERGVLFTIQF</sequence>
<dbReference type="GO" id="GO:0005886">
    <property type="term" value="C:plasma membrane"/>
    <property type="evidence" value="ECO:0007669"/>
    <property type="project" value="TreeGrafter"/>
</dbReference>
<comment type="caution">
    <text evidence="11">The sequence shown here is derived from an EMBL/GenBank/DDBJ whole genome shotgun (WGS) entry which is preliminary data.</text>
</comment>
<dbReference type="RefSeq" id="WP_114001639.1">
    <property type="nucleotide sequence ID" value="NZ_PSQG01000003.1"/>
</dbReference>
<dbReference type="CDD" id="cd00075">
    <property type="entry name" value="HATPase"/>
    <property type="match status" value="1"/>
</dbReference>
<evidence type="ECO:0000259" key="9">
    <source>
        <dbReference type="PROSITE" id="PS50109"/>
    </source>
</evidence>
<dbReference type="PROSITE" id="PS50885">
    <property type="entry name" value="HAMP"/>
    <property type="match status" value="1"/>
</dbReference>
<feature type="transmembrane region" description="Helical" evidence="8">
    <location>
        <begin position="159"/>
        <end position="181"/>
    </location>
</feature>
<evidence type="ECO:0000259" key="10">
    <source>
        <dbReference type="PROSITE" id="PS50885"/>
    </source>
</evidence>
<gene>
    <name evidence="11" type="ORF">C4886_02765</name>
</gene>
<dbReference type="GO" id="GO:0004721">
    <property type="term" value="F:phosphoprotein phosphatase activity"/>
    <property type="evidence" value="ECO:0007669"/>
    <property type="project" value="TreeGrafter"/>
</dbReference>
<keyword evidence="4" id="KW-0597">Phosphoprotein</keyword>
<proteinExistence type="predicted"/>
<dbReference type="CDD" id="cd00082">
    <property type="entry name" value="HisKA"/>
    <property type="match status" value="1"/>
</dbReference>
<organism evidence="11 12">
    <name type="scientific">Blautia obeum</name>
    <dbReference type="NCBI Taxonomy" id="40520"/>
    <lineage>
        <taxon>Bacteria</taxon>
        <taxon>Bacillati</taxon>
        <taxon>Bacillota</taxon>
        <taxon>Clostridia</taxon>
        <taxon>Lachnospirales</taxon>
        <taxon>Lachnospiraceae</taxon>
        <taxon>Blautia</taxon>
    </lineage>
</organism>
<evidence type="ECO:0000313" key="12">
    <source>
        <dbReference type="Proteomes" id="UP000253208"/>
    </source>
</evidence>
<evidence type="ECO:0000256" key="8">
    <source>
        <dbReference type="SAM" id="Phobius"/>
    </source>
</evidence>
<dbReference type="Gene3D" id="3.30.565.10">
    <property type="entry name" value="Histidine kinase-like ATPase, C-terminal domain"/>
    <property type="match status" value="1"/>
</dbReference>
<evidence type="ECO:0000256" key="1">
    <source>
        <dbReference type="ARBA" id="ARBA00000085"/>
    </source>
</evidence>
<evidence type="ECO:0000256" key="6">
    <source>
        <dbReference type="ARBA" id="ARBA00022777"/>
    </source>
</evidence>
<dbReference type="EC" id="2.7.13.3" evidence="3"/>
<dbReference type="PANTHER" id="PTHR45453">
    <property type="entry name" value="PHOSPHATE REGULON SENSOR PROTEIN PHOR"/>
    <property type="match status" value="1"/>
</dbReference>
<accession>A0A367G7B8</accession>
<feature type="domain" description="HAMP" evidence="10">
    <location>
        <begin position="180"/>
        <end position="232"/>
    </location>
</feature>
<dbReference type="InterPro" id="IPR050351">
    <property type="entry name" value="BphY/WalK/GraS-like"/>
</dbReference>
<dbReference type="SMART" id="SM00304">
    <property type="entry name" value="HAMP"/>
    <property type="match status" value="1"/>
</dbReference>
<keyword evidence="6 11" id="KW-0418">Kinase</keyword>
<dbReference type="EMBL" id="PSQG01000003">
    <property type="protein sequence ID" value="RCH45759.1"/>
    <property type="molecule type" value="Genomic_DNA"/>
</dbReference>
<keyword evidence="8" id="KW-1133">Transmembrane helix</keyword>
<dbReference type="PANTHER" id="PTHR45453:SF3">
    <property type="entry name" value="HISTIDINE KINASE"/>
    <property type="match status" value="1"/>
</dbReference>
<feature type="domain" description="Histidine kinase" evidence="9">
    <location>
        <begin position="261"/>
        <end position="472"/>
    </location>
</feature>
<dbReference type="InterPro" id="IPR005467">
    <property type="entry name" value="His_kinase_dom"/>
</dbReference>
<comment type="catalytic activity">
    <reaction evidence="1">
        <text>ATP + protein L-histidine = ADP + protein N-phospho-L-histidine.</text>
        <dbReference type="EC" id="2.7.13.3"/>
    </reaction>
</comment>
<dbReference type="SUPFAM" id="SSF55874">
    <property type="entry name" value="ATPase domain of HSP90 chaperone/DNA topoisomerase II/histidine kinase"/>
    <property type="match status" value="1"/>
</dbReference>
<evidence type="ECO:0000256" key="4">
    <source>
        <dbReference type="ARBA" id="ARBA00022553"/>
    </source>
</evidence>
<name>A0A367G7B8_9FIRM</name>
<dbReference type="Proteomes" id="UP000253208">
    <property type="component" value="Unassembled WGS sequence"/>
</dbReference>
<dbReference type="Pfam" id="PF02518">
    <property type="entry name" value="HATPase_c"/>
    <property type="match status" value="1"/>
</dbReference>